<feature type="domain" description="WSC" evidence="2">
    <location>
        <begin position="14"/>
        <end position="112"/>
    </location>
</feature>
<keyword evidence="1" id="KW-0812">Transmembrane</keyword>
<evidence type="ECO:0000313" key="3">
    <source>
        <dbReference type="EnsemblMetazoa" id="G33479.1:cds"/>
    </source>
</evidence>
<accession>A0A8W8MIR8</accession>
<keyword evidence="4" id="KW-1185">Reference proteome</keyword>
<dbReference type="EnsemblMetazoa" id="G33479.1">
    <property type="protein sequence ID" value="G33479.1:cds"/>
    <property type="gene ID" value="G33479"/>
</dbReference>
<dbReference type="PROSITE" id="PS51212">
    <property type="entry name" value="WSC"/>
    <property type="match status" value="1"/>
</dbReference>
<organism evidence="3 4">
    <name type="scientific">Magallana gigas</name>
    <name type="common">Pacific oyster</name>
    <name type="synonym">Crassostrea gigas</name>
    <dbReference type="NCBI Taxonomy" id="29159"/>
    <lineage>
        <taxon>Eukaryota</taxon>
        <taxon>Metazoa</taxon>
        <taxon>Spiralia</taxon>
        <taxon>Lophotrochozoa</taxon>
        <taxon>Mollusca</taxon>
        <taxon>Bivalvia</taxon>
        <taxon>Autobranchia</taxon>
        <taxon>Pteriomorphia</taxon>
        <taxon>Ostreida</taxon>
        <taxon>Ostreoidea</taxon>
        <taxon>Ostreidae</taxon>
        <taxon>Magallana</taxon>
    </lineage>
</organism>
<dbReference type="Proteomes" id="UP000005408">
    <property type="component" value="Unassembled WGS sequence"/>
</dbReference>
<name>A0A8W8MIR8_MAGGI</name>
<dbReference type="AlphaFoldDB" id="A0A8W8MIR8"/>
<sequence>MYFWTAFYTRLSAWIKIIGCYEESAVNTGTKKSYEMYFPSAGLCQEVCFASSYSVFGVQLKKCVCLEQIPGQGRRGANDCSLSCSGKYPYETSNRFQNECGGHQTYNLFKSGSEMENSLLTTEACVSIQCEGDQRFIEQECNKDIAQICNQTLYTEYNNWQSTSAECKLKHNSYLFGDVDLTDPRRSCDLIQGQPQGPSWLGIAKELYISTYEVKDDIDKIKRKPSISNPKKCLKCNKLACTFADCNEFNYYVCLPMHGSISTTSTHPQGTISTSTTQTGNTNVTMVVVPVSVVVILGLVAQLLVILWRKRQTKMTVETNNVKYKPDLTKYSEKSDSNYSLQNNNFVLEKMETYSLVDCTYHAEVEDSRSPYEECYDDDGYEYINENLREIVEDNNDYHDAFFPSNEGESDYDVRNRSDECQMENPYNHTNTGEYHVVLADNEYNTISFNAVV</sequence>
<reference evidence="3" key="1">
    <citation type="submission" date="2022-08" db="UniProtKB">
        <authorList>
            <consortium name="EnsemblMetazoa"/>
        </authorList>
    </citation>
    <scope>IDENTIFICATION</scope>
    <source>
        <strain evidence="3">05x7-T-G4-1.051#20</strain>
    </source>
</reference>
<dbReference type="OrthoDB" id="6151715at2759"/>
<dbReference type="InterPro" id="IPR002889">
    <property type="entry name" value="WSC_carb-bd"/>
</dbReference>
<protein>
    <recommendedName>
        <fullName evidence="2">WSC domain-containing protein</fullName>
    </recommendedName>
</protein>
<feature type="transmembrane region" description="Helical" evidence="1">
    <location>
        <begin position="284"/>
        <end position="308"/>
    </location>
</feature>
<evidence type="ECO:0000256" key="1">
    <source>
        <dbReference type="SAM" id="Phobius"/>
    </source>
</evidence>
<evidence type="ECO:0000259" key="2">
    <source>
        <dbReference type="PROSITE" id="PS51212"/>
    </source>
</evidence>
<keyword evidence="1" id="KW-1133">Transmembrane helix</keyword>
<keyword evidence="1" id="KW-0472">Membrane</keyword>
<proteinExistence type="predicted"/>
<evidence type="ECO:0000313" key="4">
    <source>
        <dbReference type="Proteomes" id="UP000005408"/>
    </source>
</evidence>